<comment type="caution">
    <text evidence="1">The sequence shown here is derived from an EMBL/GenBank/DDBJ whole genome shotgun (WGS) entry which is preliminary data.</text>
</comment>
<evidence type="ECO:0000313" key="1">
    <source>
        <dbReference type="EMBL" id="RNA01741.1"/>
    </source>
</evidence>
<dbReference type="AlphaFoldDB" id="A0A3M7PSJ1"/>
<dbReference type="Proteomes" id="UP000276133">
    <property type="component" value="Unassembled WGS sequence"/>
</dbReference>
<evidence type="ECO:0000313" key="2">
    <source>
        <dbReference type="Proteomes" id="UP000276133"/>
    </source>
</evidence>
<proteinExistence type="predicted"/>
<name>A0A3M7PSJ1_BRAPC</name>
<organism evidence="1 2">
    <name type="scientific">Brachionus plicatilis</name>
    <name type="common">Marine rotifer</name>
    <name type="synonym">Brachionus muelleri</name>
    <dbReference type="NCBI Taxonomy" id="10195"/>
    <lineage>
        <taxon>Eukaryota</taxon>
        <taxon>Metazoa</taxon>
        <taxon>Spiralia</taxon>
        <taxon>Gnathifera</taxon>
        <taxon>Rotifera</taxon>
        <taxon>Eurotatoria</taxon>
        <taxon>Monogononta</taxon>
        <taxon>Pseudotrocha</taxon>
        <taxon>Ploima</taxon>
        <taxon>Brachionidae</taxon>
        <taxon>Brachionus</taxon>
    </lineage>
</organism>
<gene>
    <name evidence="1" type="ORF">BpHYR1_000673</name>
</gene>
<sequence length="73" mass="8608">MVHNKLSNLNVNEKLSNKQGIWGRLAEEFFKEPFSIGNALYLSKNWERNRNSYRTSIKNKESIFYQILTDGLL</sequence>
<dbReference type="EMBL" id="REGN01009190">
    <property type="protein sequence ID" value="RNA01741.1"/>
    <property type="molecule type" value="Genomic_DNA"/>
</dbReference>
<accession>A0A3M7PSJ1</accession>
<protein>
    <submittedName>
        <fullName evidence="1">Uncharacterized protein</fullName>
    </submittedName>
</protein>
<keyword evidence="2" id="KW-1185">Reference proteome</keyword>
<reference evidence="1 2" key="1">
    <citation type="journal article" date="2018" name="Sci. Rep.">
        <title>Genomic signatures of local adaptation to the degree of environmental predictability in rotifers.</title>
        <authorList>
            <person name="Franch-Gras L."/>
            <person name="Hahn C."/>
            <person name="Garcia-Roger E.M."/>
            <person name="Carmona M.J."/>
            <person name="Serra M."/>
            <person name="Gomez A."/>
        </authorList>
    </citation>
    <scope>NUCLEOTIDE SEQUENCE [LARGE SCALE GENOMIC DNA]</scope>
    <source>
        <strain evidence="1">HYR1</strain>
    </source>
</reference>